<protein>
    <submittedName>
        <fullName evidence="1">Uncharacterized protein</fullName>
    </submittedName>
</protein>
<dbReference type="Proteomes" id="UP000243793">
    <property type="component" value="Chromosome"/>
</dbReference>
<dbReference type="EMBL" id="CP021376">
    <property type="protein sequence ID" value="ART80601.1"/>
    <property type="molecule type" value="Genomic_DNA"/>
</dbReference>
<sequence>MVNDFLADRRLKADIKMSVLRQRLSNCPFFAMVAEVYANKTLSLATFYLTVSALTNSWGG</sequence>
<accession>A0A1Y0CZ40</accession>
<proteinExistence type="predicted"/>
<evidence type="ECO:0000313" key="2">
    <source>
        <dbReference type="Proteomes" id="UP000243793"/>
    </source>
</evidence>
<evidence type="ECO:0000313" key="1">
    <source>
        <dbReference type="EMBL" id="ART80601.1"/>
    </source>
</evidence>
<keyword evidence="2" id="KW-1185">Reference proteome</keyword>
<reference evidence="2" key="1">
    <citation type="submission" date="2017-05" db="EMBL/GenBank/DDBJ databases">
        <authorList>
            <person name="Sung H."/>
        </authorList>
    </citation>
    <scope>NUCLEOTIDE SEQUENCE [LARGE SCALE GENOMIC DNA]</scope>
    <source>
        <strain evidence="2">AMac2203</strain>
    </source>
</reference>
<gene>
    <name evidence="1" type="ORF">CBP12_10990</name>
</gene>
<dbReference type="KEGG" id="ocm:CBP12_10990"/>
<dbReference type="AlphaFoldDB" id="A0A1Y0CZ40"/>
<organism evidence="1 2">
    <name type="scientific">Oceanisphaera avium</name>
    <dbReference type="NCBI Taxonomy" id="1903694"/>
    <lineage>
        <taxon>Bacteria</taxon>
        <taxon>Pseudomonadati</taxon>
        <taxon>Pseudomonadota</taxon>
        <taxon>Gammaproteobacteria</taxon>
        <taxon>Aeromonadales</taxon>
        <taxon>Aeromonadaceae</taxon>
        <taxon>Oceanisphaera</taxon>
    </lineage>
</organism>
<name>A0A1Y0CZ40_9GAMM</name>